<feature type="compositionally biased region" description="Basic and acidic residues" evidence="1">
    <location>
        <begin position="220"/>
        <end position="232"/>
    </location>
</feature>
<name>A0A8J3XS38_9ACTN</name>
<feature type="region of interest" description="Disordered" evidence="1">
    <location>
        <begin position="204"/>
        <end position="298"/>
    </location>
</feature>
<dbReference type="InterPro" id="IPR012337">
    <property type="entry name" value="RNaseH-like_sf"/>
</dbReference>
<dbReference type="AlphaFoldDB" id="A0A8J3XS38"/>
<dbReference type="SUPFAM" id="SSF53098">
    <property type="entry name" value="Ribonuclease H-like"/>
    <property type="match status" value="1"/>
</dbReference>
<dbReference type="RefSeq" id="WP_203943056.1">
    <property type="nucleotide sequence ID" value="NZ_BOOR01000007.1"/>
</dbReference>
<protein>
    <recommendedName>
        <fullName evidence="4">Transposase IS4-like domain-containing protein</fullName>
    </recommendedName>
</protein>
<accession>A0A8J3XS38</accession>
<evidence type="ECO:0008006" key="4">
    <source>
        <dbReference type="Google" id="ProtNLM"/>
    </source>
</evidence>
<comment type="caution">
    <text evidence="2">The sequence shown here is derived from an EMBL/GenBank/DDBJ whole genome shotgun (WGS) entry which is preliminary data.</text>
</comment>
<dbReference type="EMBL" id="BOOR01000007">
    <property type="protein sequence ID" value="GII52762.1"/>
    <property type="molecule type" value="Genomic_DNA"/>
</dbReference>
<evidence type="ECO:0000313" key="3">
    <source>
        <dbReference type="Proteomes" id="UP000605992"/>
    </source>
</evidence>
<proteinExistence type="predicted"/>
<evidence type="ECO:0000256" key="1">
    <source>
        <dbReference type="SAM" id="MobiDB-lite"/>
    </source>
</evidence>
<reference evidence="2" key="1">
    <citation type="submission" date="2021-01" db="EMBL/GenBank/DDBJ databases">
        <title>Whole genome shotgun sequence of Planotetraspora thailandica NBRC 104271.</title>
        <authorList>
            <person name="Komaki H."/>
            <person name="Tamura T."/>
        </authorList>
    </citation>
    <scope>NUCLEOTIDE SEQUENCE</scope>
    <source>
        <strain evidence="2">NBRC 104271</strain>
    </source>
</reference>
<dbReference type="Proteomes" id="UP000605992">
    <property type="component" value="Unassembled WGS sequence"/>
</dbReference>
<feature type="compositionally biased region" description="Basic and acidic residues" evidence="1">
    <location>
        <begin position="264"/>
        <end position="273"/>
    </location>
</feature>
<keyword evidence="3" id="KW-1185">Reference proteome</keyword>
<gene>
    <name evidence="2" type="ORF">Pth03_11510</name>
</gene>
<evidence type="ECO:0000313" key="2">
    <source>
        <dbReference type="EMBL" id="GII52762.1"/>
    </source>
</evidence>
<sequence length="298" mass="32907">MATLRNIAIGALRLTGTDGSRVHDRYRLITTLLDHRRYPALEVVSLYHERWEIEIAYLALRHTLLNGHVLHSGDRPGLEQEIWALLTLYQLPRMAMVTAVETCPGTNPDRASFTTALETARDQLAAARGICPDGPVDLLGAIGRGILHALLSARRPRYSARKVKCATSRFLNRDDGRPHNSTTITAIDIALHTPPLELSAHRRIRSRGTSSPPPVPDPPAARHGDRDHRPARELAGQSACRTTRDQAPEPPDSAGRMGPPGLPHPDRRRDLHAYRAAVDPGQPCQSPNYEALDREATQ</sequence>
<organism evidence="2 3">
    <name type="scientific">Planotetraspora thailandica</name>
    <dbReference type="NCBI Taxonomy" id="487172"/>
    <lineage>
        <taxon>Bacteria</taxon>
        <taxon>Bacillati</taxon>
        <taxon>Actinomycetota</taxon>
        <taxon>Actinomycetes</taxon>
        <taxon>Streptosporangiales</taxon>
        <taxon>Streptosporangiaceae</taxon>
        <taxon>Planotetraspora</taxon>
    </lineage>
</organism>